<evidence type="ECO:0000256" key="3">
    <source>
        <dbReference type="ARBA" id="ARBA00022989"/>
    </source>
</evidence>
<comment type="caution">
    <text evidence="7">The sequence shown here is derived from an EMBL/GenBank/DDBJ whole genome shotgun (WGS) entry which is preliminary data.</text>
</comment>
<accession>A0A839IU76</accession>
<feature type="transmembrane region" description="Helical" evidence="5">
    <location>
        <begin position="48"/>
        <end position="70"/>
    </location>
</feature>
<evidence type="ECO:0000259" key="6">
    <source>
        <dbReference type="Pfam" id="PF00892"/>
    </source>
</evidence>
<dbReference type="EMBL" id="JACJFM010000041">
    <property type="protein sequence ID" value="MBB1489003.1"/>
    <property type="molecule type" value="Genomic_DNA"/>
</dbReference>
<organism evidence="7 8">
    <name type="scientific">Oceanospirillum sediminis</name>
    <dbReference type="NCBI Taxonomy" id="2760088"/>
    <lineage>
        <taxon>Bacteria</taxon>
        <taxon>Pseudomonadati</taxon>
        <taxon>Pseudomonadota</taxon>
        <taxon>Gammaproteobacteria</taxon>
        <taxon>Oceanospirillales</taxon>
        <taxon>Oceanospirillaceae</taxon>
        <taxon>Oceanospirillum</taxon>
    </lineage>
</organism>
<dbReference type="Pfam" id="PF00892">
    <property type="entry name" value="EamA"/>
    <property type="match status" value="2"/>
</dbReference>
<feature type="transmembrane region" description="Helical" evidence="5">
    <location>
        <begin position="190"/>
        <end position="207"/>
    </location>
</feature>
<dbReference type="InterPro" id="IPR000620">
    <property type="entry name" value="EamA_dom"/>
</dbReference>
<feature type="domain" description="EamA" evidence="6">
    <location>
        <begin position="20"/>
        <end position="150"/>
    </location>
</feature>
<sequence>MSLSFLSRFNRHDNAQQQNGLWIMILAMLLIPSVDVLAKLLSKDLGPVQISFLRVAFQAVFLLVAIRGLPRLIHSAALTKKLLIASLLVNLAVTSMVWSLVSMPVANAVALFFIEPLLVMLLSSLLLKEKSAPIKYLLALVGLAGALVVIRPNFQLYGWSSVLPMLAALFYALYLITVRTVRSQIATSEMQAYISLAGIIMMGAILLTGQISGAELLDWSPIQLPHWHLLILLGFFSALTHWMISTAFSLSKATTLAPLRYLEIISATALGYLVFGDYPDILTWTGTAIILGSGLCLIHLDRKREARNS</sequence>
<dbReference type="PANTHER" id="PTHR22911:SF6">
    <property type="entry name" value="SOLUTE CARRIER FAMILY 35 MEMBER G1"/>
    <property type="match status" value="1"/>
</dbReference>
<feature type="transmembrane region" description="Helical" evidence="5">
    <location>
        <begin position="107"/>
        <end position="127"/>
    </location>
</feature>
<evidence type="ECO:0000313" key="7">
    <source>
        <dbReference type="EMBL" id="MBB1489003.1"/>
    </source>
</evidence>
<protein>
    <submittedName>
        <fullName evidence="7">DMT family transporter</fullName>
    </submittedName>
</protein>
<proteinExistence type="predicted"/>
<feature type="transmembrane region" description="Helical" evidence="5">
    <location>
        <begin position="21"/>
        <end position="42"/>
    </location>
</feature>
<evidence type="ECO:0000313" key="8">
    <source>
        <dbReference type="Proteomes" id="UP000565262"/>
    </source>
</evidence>
<dbReference type="GO" id="GO:0016020">
    <property type="term" value="C:membrane"/>
    <property type="evidence" value="ECO:0007669"/>
    <property type="project" value="UniProtKB-SubCell"/>
</dbReference>
<dbReference type="PANTHER" id="PTHR22911">
    <property type="entry name" value="ACYL-MALONYL CONDENSING ENZYME-RELATED"/>
    <property type="match status" value="1"/>
</dbReference>
<evidence type="ECO:0000256" key="2">
    <source>
        <dbReference type="ARBA" id="ARBA00022692"/>
    </source>
</evidence>
<feature type="transmembrane region" description="Helical" evidence="5">
    <location>
        <begin position="134"/>
        <end position="150"/>
    </location>
</feature>
<gene>
    <name evidence="7" type="ORF">H4O21_20545</name>
</gene>
<feature type="domain" description="EamA" evidence="6">
    <location>
        <begin position="163"/>
        <end position="293"/>
    </location>
</feature>
<reference evidence="7 8" key="1">
    <citation type="submission" date="2020-08" db="EMBL/GenBank/DDBJ databases">
        <title>Oceanospirillum sp. nov. isolated from marine sediment.</title>
        <authorList>
            <person name="Ji X."/>
        </authorList>
    </citation>
    <scope>NUCLEOTIDE SEQUENCE [LARGE SCALE GENOMIC DNA]</scope>
    <source>
        <strain evidence="7 8">D5</strain>
    </source>
</reference>
<feature type="transmembrane region" description="Helical" evidence="5">
    <location>
        <begin position="227"/>
        <end position="250"/>
    </location>
</feature>
<dbReference type="AlphaFoldDB" id="A0A839IU76"/>
<dbReference type="Proteomes" id="UP000565262">
    <property type="component" value="Unassembled WGS sequence"/>
</dbReference>
<feature type="transmembrane region" description="Helical" evidence="5">
    <location>
        <begin position="281"/>
        <end position="300"/>
    </location>
</feature>
<feature type="transmembrane region" description="Helical" evidence="5">
    <location>
        <begin position="82"/>
        <end position="101"/>
    </location>
</feature>
<feature type="transmembrane region" description="Helical" evidence="5">
    <location>
        <begin position="257"/>
        <end position="275"/>
    </location>
</feature>
<evidence type="ECO:0000256" key="4">
    <source>
        <dbReference type="ARBA" id="ARBA00023136"/>
    </source>
</evidence>
<keyword evidence="3 5" id="KW-1133">Transmembrane helix</keyword>
<feature type="transmembrane region" description="Helical" evidence="5">
    <location>
        <begin position="156"/>
        <end position="178"/>
    </location>
</feature>
<keyword evidence="2 5" id="KW-0812">Transmembrane</keyword>
<name>A0A839IU76_9GAMM</name>
<evidence type="ECO:0000256" key="1">
    <source>
        <dbReference type="ARBA" id="ARBA00004141"/>
    </source>
</evidence>
<comment type="subcellular location">
    <subcellularLocation>
        <location evidence="1">Membrane</location>
        <topology evidence="1">Multi-pass membrane protein</topology>
    </subcellularLocation>
</comment>
<keyword evidence="4 5" id="KW-0472">Membrane</keyword>
<dbReference type="RefSeq" id="WP_182810775.1">
    <property type="nucleotide sequence ID" value="NZ_JACJFM010000041.1"/>
</dbReference>
<evidence type="ECO:0000256" key="5">
    <source>
        <dbReference type="SAM" id="Phobius"/>
    </source>
</evidence>
<dbReference type="SUPFAM" id="SSF103481">
    <property type="entry name" value="Multidrug resistance efflux transporter EmrE"/>
    <property type="match status" value="2"/>
</dbReference>
<dbReference type="InterPro" id="IPR037185">
    <property type="entry name" value="EmrE-like"/>
</dbReference>
<keyword evidence="8" id="KW-1185">Reference proteome</keyword>